<feature type="domain" description="Peptidase M16 N-terminal" evidence="3">
    <location>
        <begin position="23"/>
        <end position="168"/>
    </location>
</feature>
<dbReference type="GO" id="GO:0006508">
    <property type="term" value="P:proteolysis"/>
    <property type="evidence" value="ECO:0007669"/>
    <property type="project" value="InterPro"/>
</dbReference>
<comment type="similarity">
    <text evidence="1 2">Belongs to the peptidase M16 family.</text>
</comment>
<sequence>MSDPTTQAGLKPTKHVLSSGLTVLLERDPDAQTLAMGYFVGTGARDERPAELGASHFLEHLMFKGSESVSALDLNTRLDALGGQANAFTSEEATVYHAASLPEQAGELLSALSVLLTPALRPEEVGTERGVILEEIEMYADQPDSRLMDILNAEYWGEHPLGHLVLGTAQTVSALTPEVLRRNFAERYAAPNITLAVCGQFDEQAVLDAAEQVCAEWPRHSFERQITPHVPQSGLSVTPDAELSRAQVALAAPGLSNADPLREAAHVLTEIIGGENGRLYWALVDTGLCDSADLSHAEYDGAGMFVGGFSCDPPRTQEVLDAYRAVLGEVQNGGITDLEVRRAARKIAVGALLRSGTPQGRLFSLGMDYLARGELISASESVRRYADVTPGQVRAVLERRPFDVLRVAVLGPVGELV</sequence>
<name>A0A553UUD1_9DEIO</name>
<keyword evidence="6" id="KW-1185">Reference proteome</keyword>
<dbReference type="InterPro" id="IPR007863">
    <property type="entry name" value="Peptidase_M16_C"/>
</dbReference>
<dbReference type="PANTHER" id="PTHR11851">
    <property type="entry name" value="METALLOPROTEASE"/>
    <property type="match status" value="1"/>
</dbReference>
<dbReference type="EMBL" id="VKDB01000012">
    <property type="protein sequence ID" value="TSA83827.1"/>
    <property type="molecule type" value="Genomic_DNA"/>
</dbReference>
<dbReference type="Gene3D" id="3.30.830.10">
    <property type="entry name" value="Metalloenzyme, LuxS/M16 peptidase-like"/>
    <property type="match status" value="2"/>
</dbReference>
<dbReference type="OrthoDB" id="9811314at2"/>
<dbReference type="RefSeq" id="WP_143720963.1">
    <property type="nucleotide sequence ID" value="NZ_VKDB01000012.1"/>
</dbReference>
<dbReference type="Proteomes" id="UP000316092">
    <property type="component" value="Unassembled WGS sequence"/>
</dbReference>
<evidence type="ECO:0000313" key="6">
    <source>
        <dbReference type="Proteomes" id="UP000316092"/>
    </source>
</evidence>
<dbReference type="InterPro" id="IPR011249">
    <property type="entry name" value="Metalloenz_LuxS/M16"/>
</dbReference>
<feature type="domain" description="Peptidase M16 C-terminal" evidence="4">
    <location>
        <begin position="175"/>
        <end position="345"/>
    </location>
</feature>
<dbReference type="GO" id="GO:0046872">
    <property type="term" value="F:metal ion binding"/>
    <property type="evidence" value="ECO:0007669"/>
    <property type="project" value="InterPro"/>
</dbReference>
<dbReference type="PANTHER" id="PTHR11851:SF49">
    <property type="entry name" value="MITOCHONDRIAL-PROCESSING PEPTIDASE SUBUNIT ALPHA"/>
    <property type="match status" value="1"/>
</dbReference>
<reference evidence="5 6" key="1">
    <citation type="submission" date="2019-07" db="EMBL/GenBank/DDBJ databases">
        <title>Deinococcus detaillus sp. nov., isolated from humus soil in Antarctica.</title>
        <authorList>
            <person name="Zhang K."/>
        </authorList>
    </citation>
    <scope>NUCLEOTIDE SEQUENCE [LARGE SCALE GENOMIC DNA]</scope>
    <source>
        <strain evidence="5 6">H1</strain>
    </source>
</reference>
<proteinExistence type="inferred from homology"/>
<gene>
    <name evidence="5" type="ORF">FNU79_11380</name>
</gene>
<dbReference type="InterPro" id="IPR050361">
    <property type="entry name" value="MPP/UQCRC_Complex"/>
</dbReference>
<evidence type="ECO:0000313" key="5">
    <source>
        <dbReference type="EMBL" id="TSA83827.1"/>
    </source>
</evidence>
<evidence type="ECO:0000256" key="1">
    <source>
        <dbReference type="ARBA" id="ARBA00007261"/>
    </source>
</evidence>
<accession>A0A553UUD1</accession>
<evidence type="ECO:0000256" key="2">
    <source>
        <dbReference type="RuleBase" id="RU004447"/>
    </source>
</evidence>
<protein>
    <submittedName>
        <fullName evidence="5">Insulinase family protein</fullName>
    </submittedName>
</protein>
<dbReference type="Pfam" id="PF05193">
    <property type="entry name" value="Peptidase_M16_C"/>
    <property type="match status" value="1"/>
</dbReference>
<dbReference type="InterPro" id="IPR011765">
    <property type="entry name" value="Pept_M16_N"/>
</dbReference>
<dbReference type="PROSITE" id="PS00143">
    <property type="entry name" value="INSULINASE"/>
    <property type="match status" value="1"/>
</dbReference>
<evidence type="ECO:0000259" key="3">
    <source>
        <dbReference type="Pfam" id="PF00675"/>
    </source>
</evidence>
<dbReference type="AlphaFoldDB" id="A0A553UUD1"/>
<evidence type="ECO:0000259" key="4">
    <source>
        <dbReference type="Pfam" id="PF05193"/>
    </source>
</evidence>
<dbReference type="InterPro" id="IPR001431">
    <property type="entry name" value="Pept_M16_Zn_BS"/>
</dbReference>
<organism evidence="5 6">
    <name type="scientific">Deinococcus detaillensis</name>
    <dbReference type="NCBI Taxonomy" id="2592048"/>
    <lineage>
        <taxon>Bacteria</taxon>
        <taxon>Thermotogati</taxon>
        <taxon>Deinococcota</taxon>
        <taxon>Deinococci</taxon>
        <taxon>Deinococcales</taxon>
        <taxon>Deinococcaceae</taxon>
        <taxon>Deinococcus</taxon>
    </lineage>
</organism>
<dbReference type="SUPFAM" id="SSF63411">
    <property type="entry name" value="LuxS/MPP-like metallohydrolase"/>
    <property type="match status" value="2"/>
</dbReference>
<comment type="caution">
    <text evidence="5">The sequence shown here is derived from an EMBL/GenBank/DDBJ whole genome shotgun (WGS) entry which is preliminary data.</text>
</comment>
<dbReference type="GO" id="GO:0004222">
    <property type="term" value="F:metalloendopeptidase activity"/>
    <property type="evidence" value="ECO:0007669"/>
    <property type="project" value="InterPro"/>
</dbReference>
<dbReference type="Pfam" id="PF00675">
    <property type="entry name" value="Peptidase_M16"/>
    <property type="match status" value="1"/>
</dbReference>